<evidence type="ECO:0000259" key="5">
    <source>
        <dbReference type="Pfam" id="PF01975"/>
    </source>
</evidence>
<evidence type="ECO:0000256" key="1">
    <source>
        <dbReference type="ARBA" id="ARBA00011062"/>
    </source>
</evidence>
<proteinExistence type="inferred from homology"/>
<feature type="chain" id="PRO_5025458169" evidence="4">
    <location>
        <begin position="16"/>
        <end position="298"/>
    </location>
</feature>
<keyword evidence="4" id="KW-0732">Signal</keyword>
<feature type="domain" description="Survival protein SurE-like phosphatase/nucleotidase" evidence="5">
    <location>
        <begin position="18"/>
        <end position="222"/>
    </location>
</feature>
<accession>A0A6A6T632</accession>
<keyword evidence="3" id="KW-0378">Hydrolase</keyword>
<keyword evidence="7" id="KW-1185">Reference proteome</keyword>
<comment type="similarity">
    <text evidence="1">Belongs to the SurE nucleotidase family.</text>
</comment>
<name>A0A6A6T632_9PLEO</name>
<dbReference type="Gene3D" id="3.40.1210.10">
    <property type="entry name" value="Survival protein SurE-like phosphatase/nucleotidase"/>
    <property type="match status" value="1"/>
</dbReference>
<dbReference type="Pfam" id="PF01975">
    <property type="entry name" value="SurE"/>
    <property type="match status" value="1"/>
</dbReference>
<protein>
    <submittedName>
        <fullName evidence="6">Sure-like protein</fullName>
    </submittedName>
</protein>
<dbReference type="PANTHER" id="PTHR30457">
    <property type="entry name" value="5'-NUCLEOTIDASE SURE"/>
    <property type="match status" value="1"/>
</dbReference>
<dbReference type="GO" id="GO:0008252">
    <property type="term" value="F:nucleotidase activity"/>
    <property type="evidence" value="ECO:0007669"/>
    <property type="project" value="InterPro"/>
</dbReference>
<evidence type="ECO:0000256" key="4">
    <source>
        <dbReference type="SAM" id="SignalP"/>
    </source>
</evidence>
<dbReference type="InterPro" id="IPR002828">
    <property type="entry name" value="SurE-like_Pase/nucleotidase"/>
</dbReference>
<dbReference type="OrthoDB" id="4018688at2759"/>
<dbReference type="GO" id="GO:0046872">
    <property type="term" value="F:metal ion binding"/>
    <property type="evidence" value="ECO:0007669"/>
    <property type="project" value="UniProtKB-KW"/>
</dbReference>
<organism evidence="6 7">
    <name type="scientific">Lophiostoma macrostomum CBS 122681</name>
    <dbReference type="NCBI Taxonomy" id="1314788"/>
    <lineage>
        <taxon>Eukaryota</taxon>
        <taxon>Fungi</taxon>
        <taxon>Dikarya</taxon>
        <taxon>Ascomycota</taxon>
        <taxon>Pezizomycotina</taxon>
        <taxon>Dothideomycetes</taxon>
        <taxon>Pleosporomycetidae</taxon>
        <taxon>Pleosporales</taxon>
        <taxon>Lophiostomataceae</taxon>
        <taxon>Lophiostoma</taxon>
    </lineage>
</organism>
<feature type="signal peptide" evidence="4">
    <location>
        <begin position="1"/>
        <end position="15"/>
    </location>
</feature>
<gene>
    <name evidence="6" type="ORF">K491DRAFT_716436</name>
</gene>
<dbReference type="AlphaFoldDB" id="A0A6A6T632"/>
<evidence type="ECO:0000313" key="6">
    <source>
        <dbReference type="EMBL" id="KAF2655210.1"/>
    </source>
</evidence>
<evidence type="ECO:0000313" key="7">
    <source>
        <dbReference type="Proteomes" id="UP000799324"/>
    </source>
</evidence>
<dbReference type="EMBL" id="MU004352">
    <property type="protein sequence ID" value="KAF2655210.1"/>
    <property type="molecule type" value="Genomic_DNA"/>
</dbReference>
<evidence type="ECO:0000256" key="2">
    <source>
        <dbReference type="ARBA" id="ARBA00022723"/>
    </source>
</evidence>
<dbReference type="Proteomes" id="UP000799324">
    <property type="component" value="Unassembled WGS sequence"/>
</dbReference>
<evidence type="ECO:0000256" key="3">
    <source>
        <dbReference type="ARBA" id="ARBA00022801"/>
    </source>
</evidence>
<dbReference type="InterPro" id="IPR030048">
    <property type="entry name" value="SurE"/>
</dbReference>
<dbReference type="InterPro" id="IPR036523">
    <property type="entry name" value="SurE-like_sf"/>
</dbReference>
<dbReference type="SUPFAM" id="SSF64167">
    <property type="entry name" value="SurE-like"/>
    <property type="match status" value="1"/>
</dbReference>
<reference evidence="6" key="1">
    <citation type="journal article" date="2020" name="Stud. Mycol.">
        <title>101 Dothideomycetes genomes: a test case for predicting lifestyles and emergence of pathogens.</title>
        <authorList>
            <person name="Haridas S."/>
            <person name="Albert R."/>
            <person name="Binder M."/>
            <person name="Bloem J."/>
            <person name="Labutti K."/>
            <person name="Salamov A."/>
            <person name="Andreopoulos B."/>
            <person name="Baker S."/>
            <person name="Barry K."/>
            <person name="Bills G."/>
            <person name="Bluhm B."/>
            <person name="Cannon C."/>
            <person name="Castanera R."/>
            <person name="Culley D."/>
            <person name="Daum C."/>
            <person name="Ezra D."/>
            <person name="Gonzalez J."/>
            <person name="Henrissat B."/>
            <person name="Kuo A."/>
            <person name="Liang C."/>
            <person name="Lipzen A."/>
            <person name="Lutzoni F."/>
            <person name="Magnuson J."/>
            <person name="Mondo S."/>
            <person name="Nolan M."/>
            <person name="Ohm R."/>
            <person name="Pangilinan J."/>
            <person name="Park H.-J."/>
            <person name="Ramirez L."/>
            <person name="Alfaro M."/>
            <person name="Sun H."/>
            <person name="Tritt A."/>
            <person name="Yoshinaga Y."/>
            <person name="Zwiers L.-H."/>
            <person name="Turgeon B."/>
            <person name="Goodwin S."/>
            <person name="Spatafora J."/>
            <person name="Crous P."/>
            <person name="Grigoriev I."/>
        </authorList>
    </citation>
    <scope>NUCLEOTIDE SEQUENCE</scope>
    <source>
        <strain evidence="6">CBS 122681</strain>
    </source>
</reference>
<keyword evidence="2" id="KW-0479">Metal-binding</keyword>
<sequence length="298" mass="31695">MRSCVFLSFVPLALAVRVILSNDDGWAENNVRTFFDVLDKAGYQVVLSAPVDNMSGTGSSEATPRAVFEGCRYSSCPPDSPATGYNSSDPRLNYVNSYPVTSIKTGISKTAPALWGGAAPQLALTGPNVGHNMGSRRARKSGTIGAAVYATKIAKIPAIAFAGKSIISAAWDDPAPVSSKVYAELALNVTSTLVASGTPYLPVDTWLSVNFARVTSSKCNNTNEFKYILTRIGSGYHEAPDVKWCGSTRLPTERRVKDSKSGCYVTISIGDANDKSTVDAARQAQVLPKLRSILSCLP</sequence>
<dbReference type="PANTHER" id="PTHR30457:SF0">
    <property type="entry name" value="PHOSPHATASE, PUTATIVE (AFU_ORTHOLOGUE AFUA_4G01070)-RELATED"/>
    <property type="match status" value="1"/>
</dbReference>